<dbReference type="AlphaFoldDB" id="A0A1H5MZN8"/>
<dbReference type="EMBL" id="FNUG01000003">
    <property type="protein sequence ID" value="SEE94763.1"/>
    <property type="molecule type" value="Genomic_DNA"/>
</dbReference>
<evidence type="ECO:0000256" key="1">
    <source>
        <dbReference type="ARBA" id="ARBA00008791"/>
    </source>
</evidence>
<evidence type="ECO:0000313" key="4">
    <source>
        <dbReference type="Proteomes" id="UP000199448"/>
    </source>
</evidence>
<dbReference type="InterPro" id="IPR006016">
    <property type="entry name" value="UspA"/>
</dbReference>
<keyword evidence="4" id="KW-1185">Reference proteome</keyword>
<dbReference type="Proteomes" id="UP000199448">
    <property type="component" value="Unassembled WGS sequence"/>
</dbReference>
<accession>A0A1H5MZN8</accession>
<dbReference type="STRING" id="390640.SAMN04488034_103222"/>
<dbReference type="RefSeq" id="WP_093113162.1">
    <property type="nucleotide sequence ID" value="NZ_FNGG01000003.1"/>
</dbReference>
<comment type="similarity">
    <text evidence="1">Belongs to the universal stress protein A family.</text>
</comment>
<dbReference type="Pfam" id="PF00582">
    <property type="entry name" value="Usp"/>
    <property type="match status" value="1"/>
</dbReference>
<gene>
    <name evidence="3" type="ORF">SAMN04488034_103222</name>
</gene>
<organism evidence="3 4">
    <name type="scientific">Salinimicrobium catena</name>
    <dbReference type="NCBI Taxonomy" id="390640"/>
    <lineage>
        <taxon>Bacteria</taxon>
        <taxon>Pseudomonadati</taxon>
        <taxon>Bacteroidota</taxon>
        <taxon>Flavobacteriia</taxon>
        <taxon>Flavobacteriales</taxon>
        <taxon>Flavobacteriaceae</taxon>
        <taxon>Salinimicrobium</taxon>
    </lineage>
</organism>
<name>A0A1H5MZN8_9FLAO</name>
<dbReference type="PANTHER" id="PTHR46268">
    <property type="entry name" value="STRESS RESPONSE PROTEIN NHAX"/>
    <property type="match status" value="1"/>
</dbReference>
<dbReference type="Gene3D" id="3.40.50.12370">
    <property type="match status" value="1"/>
</dbReference>
<proteinExistence type="inferred from homology"/>
<dbReference type="InterPro" id="IPR006015">
    <property type="entry name" value="Universal_stress_UspA"/>
</dbReference>
<dbReference type="PANTHER" id="PTHR46268:SF6">
    <property type="entry name" value="UNIVERSAL STRESS PROTEIN UP12"/>
    <property type="match status" value="1"/>
</dbReference>
<protein>
    <submittedName>
        <fullName evidence="3">Nucleotide-binding universal stress protein, UspA family</fullName>
    </submittedName>
</protein>
<dbReference type="PRINTS" id="PR01438">
    <property type="entry name" value="UNVRSLSTRESS"/>
</dbReference>
<feature type="domain" description="UspA" evidence="2">
    <location>
        <begin position="1"/>
        <end position="135"/>
    </location>
</feature>
<reference evidence="3 4" key="1">
    <citation type="submission" date="2016-10" db="EMBL/GenBank/DDBJ databases">
        <authorList>
            <person name="de Groot N.N."/>
        </authorList>
    </citation>
    <scope>NUCLEOTIDE SEQUENCE [LARGE SCALE GENOMIC DNA]</scope>
    <source>
        <strain evidence="3 4">DSM 23553</strain>
    </source>
</reference>
<dbReference type="OrthoDB" id="9788959at2"/>
<evidence type="ECO:0000259" key="2">
    <source>
        <dbReference type="Pfam" id="PF00582"/>
    </source>
</evidence>
<dbReference type="CDD" id="cd00293">
    <property type="entry name" value="USP-like"/>
    <property type="match status" value="1"/>
</dbReference>
<sequence length="271" mass="30554">MKKIIYATDYSMNSVAALKYADYLGKMLQSDVIALHVYSPSEEEGGKVESRKHHQEKLLEYCKKYLKEGFSEAEISVAAVKGKNVPHAILDFVRDMDVQMIIMGSCGTSTLKELLVGSTTKELIQISHFPILAVPPDQQPGKIAQVLFASTLEDEDIAYLLDVTTMLSPINARIKVVHITHKDGETAQKALEDFRIKVEKRISYELLEYESIHSPHVYETLQKTIDETRPDMVVIGEHPEKSEINKVIKRDKVKKMQSCTKVPILTLPALI</sequence>
<evidence type="ECO:0000313" key="3">
    <source>
        <dbReference type="EMBL" id="SEE94763.1"/>
    </source>
</evidence>
<dbReference type="SUPFAM" id="SSF52402">
    <property type="entry name" value="Adenine nucleotide alpha hydrolases-like"/>
    <property type="match status" value="1"/>
</dbReference>